<evidence type="ECO:0000313" key="2">
    <source>
        <dbReference type="EMBL" id="VVC34145.1"/>
    </source>
</evidence>
<gene>
    <name evidence="2" type="ORF">CINCED_3A010052</name>
</gene>
<dbReference type="EMBL" id="CABPRJ010000984">
    <property type="protein sequence ID" value="VVC34145.1"/>
    <property type="molecule type" value="Genomic_DNA"/>
</dbReference>
<organism evidence="2 3">
    <name type="scientific">Cinara cedri</name>
    <dbReference type="NCBI Taxonomy" id="506608"/>
    <lineage>
        <taxon>Eukaryota</taxon>
        <taxon>Metazoa</taxon>
        <taxon>Ecdysozoa</taxon>
        <taxon>Arthropoda</taxon>
        <taxon>Hexapoda</taxon>
        <taxon>Insecta</taxon>
        <taxon>Pterygota</taxon>
        <taxon>Neoptera</taxon>
        <taxon>Paraneoptera</taxon>
        <taxon>Hemiptera</taxon>
        <taxon>Sternorrhyncha</taxon>
        <taxon>Aphidomorpha</taxon>
        <taxon>Aphidoidea</taxon>
        <taxon>Aphididae</taxon>
        <taxon>Lachninae</taxon>
        <taxon>Cinara</taxon>
    </lineage>
</organism>
<name>A0A5E4MTA9_9HEMI</name>
<keyword evidence="1" id="KW-0732">Signal</keyword>
<feature type="signal peptide" evidence="1">
    <location>
        <begin position="1"/>
        <end position="21"/>
    </location>
</feature>
<dbReference type="OrthoDB" id="6622710at2759"/>
<feature type="chain" id="PRO_5023089693" evidence="1">
    <location>
        <begin position="22"/>
        <end position="177"/>
    </location>
</feature>
<dbReference type="Gene3D" id="1.20.120.20">
    <property type="entry name" value="Apolipoprotein"/>
    <property type="match status" value="1"/>
</dbReference>
<dbReference type="AlphaFoldDB" id="A0A5E4MTA9"/>
<dbReference type="Proteomes" id="UP000325440">
    <property type="component" value="Unassembled WGS sequence"/>
</dbReference>
<reference evidence="2 3" key="1">
    <citation type="submission" date="2019-08" db="EMBL/GenBank/DDBJ databases">
        <authorList>
            <person name="Alioto T."/>
            <person name="Alioto T."/>
            <person name="Gomez Garrido J."/>
        </authorList>
    </citation>
    <scope>NUCLEOTIDE SEQUENCE [LARGE SCALE GENOMIC DNA]</scope>
</reference>
<accession>A0A5E4MTA9</accession>
<evidence type="ECO:0000313" key="3">
    <source>
        <dbReference type="Proteomes" id="UP000325440"/>
    </source>
</evidence>
<proteinExistence type="predicted"/>
<evidence type="ECO:0000256" key="1">
    <source>
        <dbReference type="SAM" id="SignalP"/>
    </source>
</evidence>
<sequence>MVAYKALLAVAIAMSVAQINARPTETKWTEPFESALKNLTTSISGVLGENGQKATDLAKNNYNEFVNNFKSGLASLSKTFEGKTGVSDVVKEATKQWESAVDKYSKNLPQDLTPAKLTEKFEKSLKYITDNATELSNKAKGNSETEKEIREFTKKQIDSLFKHVEDLKNSLGENKTQ</sequence>
<protein>
    <submittedName>
        <fullName evidence="2">Uncharacterized protein</fullName>
    </submittedName>
</protein>
<keyword evidence="3" id="KW-1185">Reference proteome</keyword>